<organism evidence="19 20">
    <name type="scientific">Bugula neritina</name>
    <name type="common">Brown bryozoan</name>
    <name type="synonym">Sertularia neritina</name>
    <dbReference type="NCBI Taxonomy" id="10212"/>
    <lineage>
        <taxon>Eukaryota</taxon>
        <taxon>Metazoa</taxon>
        <taxon>Spiralia</taxon>
        <taxon>Lophotrochozoa</taxon>
        <taxon>Bryozoa</taxon>
        <taxon>Gymnolaemata</taxon>
        <taxon>Cheilostomatida</taxon>
        <taxon>Flustrina</taxon>
        <taxon>Buguloidea</taxon>
        <taxon>Bugulidae</taxon>
        <taxon>Bugula</taxon>
    </lineage>
</organism>
<evidence type="ECO:0000256" key="9">
    <source>
        <dbReference type="ARBA" id="ARBA00022741"/>
    </source>
</evidence>
<keyword evidence="8" id="KW-0808">Transferase</keyword>
<keyword evidence="20" id="KW-1185">Reference proteome</keyword>
<dbReference type="Pfam" id="PF00551">
    <property type="entry name" value="Formyl_trans_N"/>
    <property type="match status" value="1"/>
</dbReference>
<protein>
    <recommendedName>
        <fullName evidence="5">Phosphoribosylformylglycinamidine cyclo-ligase</fullName>
        <ecNumber evidence="4">6.3.3.1</ecNumber>
    </recommendedName>
    <alternativeName>
        <fullName evidence="13">AIR synthase</fullName>
    </alternativeName>
    <alternativeName>
        <fullName evidence="14">AIRS</fullName>
    </alternativeName>
    <alternativeName>
        <fullName evidence="12">Phosphoribosyl-aminoimidazole synthetase</fullName>
    </alternativeName>
</protein>
<dbReference type="InterPro" id="IPR002376">
    <property type="entry name" value="Formyl_transf_N"/>
</dbReference>
<dbReference type="PANTHER" id="PTHR10520:SF12">
    <property type="entry name" value="TRIFUNCTIONAL PURINE BIOSYNTHETIC PROTEIN ADENOSINE-3"/>
    <property type="match status" value="1"/>
</dbReference>
<dbReference type="SUPFAM" id="SSF53328">
    <property type="entry name" value="Formyltransferase"/>
    <property type="match status" value="1"/>
</dbReference>
<evidence type="ECO:0000259" key="18">
    <source>
        <dbReference type="Pfam" id="PF02769"/>
    </source>
</evidence>
<sequence length="402" mass="42757">MPGVYPSGKYDLAGFAVGAVDRQMYLPRVSDVQVGDIVIGLPSSGLHSNGFSLVRKILSGSKFKYSDLCPFDESKTIGELLLTPTKIYVEAVLKTLASGRLKAVSHITGGGLVENIPRVLPPGVKVQLDATLWKIPEVFGWLQSLGKVPDIEMCRTFNCGLGLVLITGSDQSEAAALCAETGGQVVGKVMHRVEGEGQVQIDNLRAGLHGHPTYDGIQKKVAVLISGSGTNLQALIDSCAQPGSNARIVMVISNKDGVKGLERAALAGIPTKVISHKGHATRESFDDLITEELEMVGTEIVCLAGFMRILSGRFVNRWAGRLLNVHPSLLPLFKGANAHEQALAAGVKVSGCTVHHVVEEIDSGEILEQETVPVLPNDTVESLQERVKQPNTSLSSSSTQSG</sequence>
<dbReference type="NCBIfam" id="TIGR00639">
    <property type="entry name" value="PurN"/>
    <property type="match status" value="1"/>
</dbReference>
<evidence type="ECO:0000256" key="6">
    <source>
        <dbReference type="ARBA" id="ARBA00022490"/>
    </source>
</evidence>
<evidence type="ECO:0000256" key="8">
    <source>
        <dbReference type="ARBA" id="ARBA00022679"/>
    </source>
</evidence>
<dbReference type="HAMAP" id="MF_01930">
    <property type="entry name" value="PurN"/>
    <property type="match status" value="1"/>
</dbReference>
<dbReference type="OrthoDB" id="2018833at2759"/>
<dbReference type="GO" id="GO:0004641">
    <property type="term" value="F:phosphoribosylformylglycinamidine cyclo-ligase activity"/>
    <property type="evidence" value="ECO:0007669"/>
    <property type="project" value="UniProtKB-EC"/>
</dbReference>
<dbReference type="AlphaFoldDB" id="A0A7J7KTF4"/>
<keyword evidence="9" id="KW-0547">Nucleotide-binding</keyword>
<dbReference type="GO" id="GO:0004637">
    <property type="term" value="F:phosphoribosylamine-glycine ligase activity"/>
    <property type="evidence" value="ECO:0007669"/>
    <property type="project" value="TreeGrafter"/>
</dbReference>
<evidence type="ECO:0000256" key="13">
    <source>
        <dbReference type="ARBA" id="ARBA00032931"/>
    </source>
</evidence>
<evidence type="ECO:0000256" key="15">
    <source>
        <dbReference type="ARBA" id="ARBA00049057"/>
    </source>
</evidence>
<name>A0A7J7KTF4_BUGNE</name>
<dbReference type="Gene3D" id="3.90.650.10">
    <property type="entry name" value="PurM-like C-terminal domain"/>
    <property type="match status" value="1"/>
</dbReference>
<dbReference type="GO" id="GO:0005829">
    <property type="term" value="C:cytosol"/>
    <property type="evidence" value="ECO:0007669"/>
    <property type="project" value="TreeGrafter"/>
</dbReference>
<dbReference type="InterPro" id="IPR004607">
    <property type="entry name" value="GART"/>
</dbReference>
<feature type="region of interest" description="Disordered" evidence="16">
    <location>
        <begin position="383"/>
        <end position="402"/>
    </location>
</feature>
<evidence type="ECO:0000256" key="3">
    <source>
        <dbReference type="ARBA" id="ARBA00010280"/>
    </source>
</evidence>
<comment type="catalytic activity">
    <reaction evidence="15">
        <text>2-formamido-N(1)-(5-O-phospho-beta-D-ribosyl)acetamidine + ATP = 5-amino-1-(5-phospho-beta-D-ribosyl)imidazole + ADP + phosphate + H(+)</text>
        <dbReference type="Rhea" id="RHEA:23032"/>
        <dbReference type="ChEBI" id="CHEBI:15378"/>
        <dbReference type="ChEBI" id="CHEBI:30616"/>
        <dbReference type="ChEBI" id="CHEBI:43474"/>
        <dbReference type="ChEBI" id="CHEBI:137981"/>
        <dbReference type="ChEBI" id="CHEBI:147287"/>
        <dbReference type="ChEBI" id="CHEBI:456216"/>
        <dbReference type="EC" id="6.3.3.1"/>
    </reaction>
</comment>
<dbReference type="EC" id="6.3.3.1" evidence="4"/>
<keyword evidence="7" id="KW-0436">Ligase</keyword>
<dbReference type="GO" id="GO:0046084">
    <property type="term" value="P:adenine biosynthetic process"/>
    <property type="evidence" value="ECO:0007669"/>
    <property type="project" value="TreeGrafter"/>
</dbReference>
<dbReference type="FunFam" id="3.90.650.10:FF:000011">
    <property type="entry name" value="Phosphoribosylformylglycinamidine cyclo-ligase"/>
    <property type="match status" value="1"/>
</dbReference>
<dbReference type="Gene3D" id="3.40.50.170">
    <property type="entry name" value="Formyl transferase, N-terminal domain"/>
    <property type="match status" value="1"/>
</dbReference>
<evidence type="ECO:0000313" key="19">
    <source>
        <dbReference type="EMBL" id="KAF6041393.1"/>
    </source>
</evidence>
<evidence type="ECO:0000256" key="7">
    <source>
        <dbReference type="ARBA" id="ARBA00022598"/>
    </source>
</evidence>
<dbReference type="InterPro" id="IPR036676">
    <property type="entry name" value="PurM-like_C_sf"/>
</dbReference>
<dbReference type="PANTHER" id="PTHR10520">
    <property type="entry name" value="TRIFUNCTIONAL PURINE BIOSYNTHETIC PROTEIN ADENOSINE-3-RELATED"/>
    <property type="match status" value="1"/>
</dbReference>
<feature type="compositionally biased region" description="Low complexity" evidence="16">
    <location>
        <begin position="392"/>
        <end position="402"/>
    </location>
</feature>
<dbReference type="InterPro" id="IPR004733">
    <property type="entry name" value="PurM_cligase"/>
</dbReference>
<keyword evidence="11" id="KW-0067">ATP-binding</keyword>
<evidence type="ECO:0000256" key="4">
    <source>
        <dbReference type="ARBA" id="ARBA00013047"/>
    </source>
</evidence>
<keyword evidence="10" id="KW-0658">Purine biosynthesis</keyword>
<dbReference type="GO" id="GO:0005524">
    <property type="term" value="F:ATP binding"/>
    <property type="evidence" value="ECO:0007669"/>
    <property type="project" value="UniProtKB-KW"/>
</dbReference>
<dbReference type="Pfam" id="PF02769">
    <property type="entry name" value="AIRS_C"/>
    <property type="match status" value="1"/>
</dbReference>
<proteinExistence type="inferred from homology"/>
<evidence type="ECO:0000256" key="1">
    <source>
        <dbReference type="ARBA" id="ARBA00004496"/>
    </source>
</evidence>
<evidence type="ECO:0000256" key="12">
    <source>
        <dbReference type="ARBA" id="ARBA00031908"/>
    </source>
</evidence>
<evidence type="ECO:0000313" key="20">
    <source>
        <dbReference type="Proteomes" id="UP000593567"/>
    </source>
</evidence>
<comment type="pathway">
    <text evidence="2">Purine metabolism; IMP biosynthesis via de novo pathway; 5-amino-1-(5-phospho-D-ribosyl)imidazole from N(2)-formyl-N(1)-(5-phospho-D-ribosyl)glycinamide: step 2/2.</text>
</comment>
<dbReference type="CDD" id="cd08645">
    <property type="entry name" value="FMT_core_GART"/>
    <property type="match status" value="1"/>
</dbReference>
<feature type="domain" description="PurM-like C-terminal" evidence="18">
    <location>
        <begin position="33"/>
        <end position="197"/>
    </location>
</feature>
<dbReference type="EMBL" id="VXIV02000054">
    <property type="protein sequence ID" value="KAF6041393.1"/>
    <property type="molecule type" value="Genomic_DNA"/>
</dbReference>
<evidence type="ECO:0000256" key="16">
    <source>
        <dbReference type="SAM" id="MobiDB-lite"/>
    </source>
</evidence>
<evidence type="ECO:0000259" key="17">
    <source>
        <dbReference type="Pfam" id="PF00551"/>
    </source>
</evidence>
<reference evidence="19" key="1">
    <citation type="submission" date="2020-06" db="EMBL/GenBank/DDBJ databases">
        <title>Draft genome of Bugula neritina, a colonial animal packing powerful symbionts and potential medicines.</title>
        <authorList>
            <person name="Rayko M."/>
        </authorList>
    </citation>
    <scope>NUCLEOTIDE SEQUENCE [LARGE SCALE GENOMIC DNA]</scope>
    <source>
        <strain evidence="19">Kwan_BN1</strain>
    </source>
</reference>
<dbReference type="GO" id="GO:0004644">
    <property type="term" value="F:phosphoribosylglycinamide formyltransferase activity"/>
    <property type="evidence" value="ECO:0007669"/>
    <property type="project" value="InterPro"/>
</dbReference>
<comment type="similarity">
    <text evidence="3">Belongs to the AIR synthase family.</text>
</comment>
<evidence type="ECO:0000256" key="10">
    <source>
        <dbReference type="ARBA" id="ARBA00022755"/>
    </source>
</evidence>
<dbReference type="InterPro" id="IPR010918">
    <property type="entry name" value="PurM-like_C_dom"/>
</dbReference>
<accession>A0A7J7KTF4</accession>
<keyword evidence="6" id="KW-0963">Cytoplasm</keyword>
<comment type="caution">
    <text evidence="19">The sequence shown here is derived from an EMBL/GenBank/DDBJ whole genome shotgun (WGS) entry which is preliminary data.</text>
</comment>
<gene>
    <name evidence="19" type="ORF">EB796_000298</name>
</gene>
<dbReference type="UniPathway" id="UPA00074">
    <property type="reaction ID" value="UER00129"/>
</dbReference>
<comment type="subcellular location">
    <subcellularLocation>
        <location evidence="1">Cytoplasm</location>
    </subcellularLocation>
</comment>
<dbReference type="InterPro" id="IPR036477">
    <property type="entry name" value="Formyl_transf_N_sf"/>
</dbReference>
<evidence type="ECO:0000256" key="14">
    <source>
        <dbReference type="ARBA" id="ARBA00033093"/>
    </source>
</evidence>
<dbReference type="SUPFAM" id="SSF56042">
    <property type="entry name" value="PurM C-terminal domain-like"/>
    <property type="match status" value="1"/>
</dbReference>
<evidence type="ECO:0000256" key="2">
    <source>
        <dbReference type="ARBA" id="ARBA00004686"/>
    </source>
</evidence>
<evidence type="ECO:0000256" key="11">
    <source>
        <dbReference type="ARBA" id="ARBA00022840"/>
    </source>
</evidence>
<dbReference type="Proteomes" id="UP000593567">
    <property type="component" value="Unassembled WGS sequence"/>
</dbReference>
<dbReference type="GO" id="GO:0006189">
    <property type="term" value="P:'de novo' IMP biosynthetic process"/>
    <property type="evidence" value="ECO:0007669"/>
    <property type="project" value="UniProtKB-UniPathway"/>
</dbReference>
<feature type="domain" description="Formyl transferase N-terminal" evidence="17">
    <location>
        <begin position="219"/>
        <end position="393"/>
    </location>
</feature>
<evidence type="ECO:0000256" key="5">
    <source>
        <dbReference type="ARBA" id="ARBA00020367"/>
    </source>
</evidence>